<sequence length="152" mass="16520">MKPMLRGKTSHNERKFARINFARNSLMESSIMNFQKTIATKAGTWFAAITLANVAVMNTAQMMLMDGCGIRDGAPPAGGSCTAPAKGNAVKNYSEDDCPMTSPYLNCCDGQCICCRARNECPVYARRYTECERPARFGEGSGAPKQNGTITE</sequence>
<reference evidence="1 2" key="1">
    <citation type="submission" date="2024-08" db="EMBL/GenBank/DDBJ databases">
        <authorList>
            <person name="Cucini C."/>
            <person name="Frati F."/>
        </authorList>
    </citation>
    <scope>NUCLEOTIDE SEQUENCE [LARGE SCALE GENOMIC DNA]</scope>
</reference>
<keyword evidence="2" id="KW-1185">Reference proteome</keyword>
<protein>
    <submittedName>
        <fullName evidence="1">Uncharacterized protein</fullName>
    </submittedName>
</protein>
<dbReference type="Proteomes" id="UP001642540">
    <property type="component" value="Unassembled WGS sequence"/>
</dbReference>
<name>A0ABP1QD26_9HEXA</name>
<accession>A0ABP1QD26</accession>
<comment type="caution">
    <text evidence="1">The sequence shown here is derived from an EMBL/GenBank/DDBJ whole genome shotgun (WGS) entry which is preliminary data.</text>
</comment>
<proteinExistence type="predicted"/>
<dbReference type="EMBL" id="CAXLJM020000030">
    <property type="protein sequence ID" value="CAL8098655.1"/>
    <property type="molecule type" value="Genomic_DNA"/>
</dbReference>
<evidence type="ECO:0000313" key="2">
    <source>
        <dbReference type="Proteomes" id="UP001642540"/>
    </source>
</evidence>
<evidence type="ECO:0000313" key="1">
    <source>
        <dbReference type="EMBL" id="CAL8098655.1"/>
    </source>
</evidence>
<organism evidence="1 2">
    <name type="scientific">Orchesella dallaii</name>
    <dbReference type="NCBI Taxonomy" id="48710"/>
    <lineage>
        <taxon>Eukaryota</taxon>
        <taxon>Metazoa</taxon>
        <taxon>Ecdysozoa</taxon>
        <taxon>Arthropoda</taxon>
        <taxon>Hexapoda</taxon>
        <taxon>Collembola</taxon>
        <taxon>Entomobryomorpha</taxon>
        <taxon>Entomobryoidea</taxon>
        <taxon>Orchesellidae</taxon>
        <taxon>Orchesellinae</taxon>
        <taxon>Orchesella</taxon>
    </lineage>
</organism>
<gene>
    <name evidence="1" type="ORF">ODALV1_LOCUS10013</name>
</gene>